<proteinExistence type="predicted"/>
<evidence type="ECO:0000313" key="2">
    <source>
        <dbReference type="Proteomes" id="UP000499080"/>
    </source>
</evidence>
<gene>
    <name evidence="1" type="ORF">AVEN_26011_1</name>
</gene>
<protein>
    <submittedName>
        <fullName evidence="1">Uncharacterized protein</fullName>
    </submittedName>
</protein>
<accession>A0A4Y2E4Q4</accession>
<name>A0A4Y2E4Q4_ARAVE</name>
<sequence length="124" mass="13875">MTPSHFDHTTPNVRSLGTSTSLELLSCVPTARLSTSSVRGSRYSPSSEQKETMWLYKMATGNALRLLNRDQMTRTPPEQPYHSRNFRTTVRALTKDEIKNMSHAQISDGFPVISDSKPAILLGH</sequence>
<comment type="caution">
    <text evidence="1">The sequence shown here is derived from an EMBL/GenBank/DDBJ whole genome shotgun (WGS) entry which is preliminary data.</text>
</comment>
<reference evidence="1 2" key="1">
    <citation type="journal article" date="2019" name="Sci. Rep.">
        <title>Orb-weaving spider Araneus ventricosus genome elucidates the spidroin gene catalogue.</title>
        <authorList>
            <person name="Kono N."/>
            <person name="Nakamura H."/>
            <person name="Ohtoshi R."/>
            <person name="Moran D.A.P."/>
            <person name="Shinohara A."/>
            <person name="Yoshida Y."/>
            <person name="Fujiwara M."/>
            <person name="Mori M."/>
            <person name="Tomita M."/>
            <person name="Arakawa K."/>
        </authorList>
    </citation>
    <scope>NUCLEOTIDE SEQUENCE [LARGE SCALE GENOMIC DNA]</scope>
</reference>
<dbReference type="AlphaFoldDB" id="A0A4Y2E4Q4"/>
<keyword evidence="2" id="KW-1185">Reference proteome</keyword>
<evidence type="ECO:0000313" key="1">
    <source>
        <dbReference type="EMBL" id="GBM23279.1"/>
    </source>
</evidence>
<organism evidence="1 2">
    <name type="scientific">Araneus ventricosus</name>
    <name type="common">Orbweaver spider</name>
    <name type="synonym">Epeira ventricosa</name>
    <dbReference type="NCBI Taxonomy" id="182803"/>
    <lineage>
        <taxon>Eukaryota</taxon>
        <taxon>Metazoa</taxon>
        <taxon>Ecdysozoa</taxon>
        <taxon>Arthropoda</taxon>
        <taxon>Chelicerata</taxon>
        <taxon>Arachnida</taxon>
        <taxon>Araneae</taxon>
        <taxon>Araneomorphae</taxon>
        <taxon>Entelegynae</taxon>
        <taxon>Araneoidea</taxon>
        <taxon>Araneidae</taxon>
        <taxon>Araneus</taxon>
    </lineage>
</organism>
<dbReference type="Proteomes" id="UP000499080">
    <property type="component" value="Unassembled WGS sequence"/>
</dbReference>
<dbReference type="EMBL" id="BGPR01000495">
    <property type="protein sequence ID" value="GBM23279.1"/>
    <property type="molecule type" value="Genomic_DNA"/>
</dbReference>